<evidence type="ECO:0000313" key="3">
    <source>
        <dbReference type="Proteomes" id="UP000597762"/>
    </source>
</evidence>
<dbReference type="AlphaFoldDB" id="A0A812CZU2"/>
<keyword evidence="3" id="KW-1185">Reference proteome</keyword>
<proteinExistence type="predicted"/>
<reference evidence="2" key="1">
    <citation type="submission" date="2021-01" db="EMBL/GenBank/DDBJ databases">
        <authorList>
            <person name="Li R."/>
            <person name="Bekaert M."/>
        </authorList>
    </citation>
    <scope>NUCLEOTIDE SEQUENCE</scope>
    <source>
        <strain evidence="2">Farmed</strain>
    </source>
</reference>
<protein>
    <submittedName>
        <fullName evidence="2">Uncharacterized protein</fullName>
    </submittedName>
</protein>
<sequence>MADEQKWRYSFAQISSFFILILFFFRLSYNLFPSTFGLCFLFLTIVLYPLFHRAPSYFLVRVIFLHIIIFLHLFIFKVHIHSIIWYFPFLCSIFLRFFFVLILLFSLPLSSFHFFVSSSFHWKYFFLLLLLLLFFFSSSSSSSSILFEFISFSSSSSSFNFFL</sequence>
<gene>
    <name evidence="2" type="ORF">SPHA_44903</name>
</gene>
<keyword evidence="1" id="KW-0472">Membrane</keyword>
<keyword evidence="1" id="KW-1133">Transmembrane helix</keyword>
<evidence type="ECO:0000256" key="1">
    <source>
        <dbReference type="SAM" id="Phobius"/>
    </source>
</evidence>
<feature type="transmembrane region" description="Helical" evidence="1">
    <location>
        <begin position="125"/>
        <end position="147"/>
    </location>
</feature>
<feature type="transmembrane region" description="Helical" evidence="1">
    <location>
        <begin position="31"/>
        <end position="51"/>
    </location>
</feature>
<name>A0A812CZU2_ACAPH</name>
<accession>A0A812CZU2</accession>
<feature type="transmembrane region" description="Helical" evidence="1">
    <location>
        <begin position="7"/>
        <end position="25"/>
    </location>
</feature>
<organism evidence="2 3">
    <name type="scientific">Acanthosepion pharaonis</name>
    <name type="common">Pharaoh cuttlefish</name>
    <name type="synonym">Sepia pharaonis</name>
    <dbReference type="NCBI Taxonomy" id="158019"/>
    <lineage>
        <taxon>Eukaryota</taxon>
        <taxon>Metazoa</taxon>
        <taxon>Spiralia</taxon>
        <taxon>Lophotrochozoa</taxon>
        <taxon>Mollusca</taxon>
        <taxon>Cephalopoda</taxon>
        <taxon>Coleoidea</taxon>
        <taxon>Decapodiformes</taxon>
        <taxon>Sepiida</taxon>
        <taxon>Sepiina</taxon>
        <taxon>Sepiidae</taxon>
        <taxon>Acanthosepion</taxon>
    </lineage>
</organism>
<comment type="caution">
    <text evidence="2">The sequence shown here is derived from an EMBL/GenBank/DDBJ whole genome shotgun (WGS) entry which is preliminary data.</text>
</comment>
<evidence type="ECO:0000313" key="2">
    <source>
        <dbReference type="EMBL" id="CAE1284723.1"/>
    </source>
</evidence>
<feature type="transmembrane region" description="Helical" evidence="1">
    <location>
        <begin position="58"/>
        <end position="77"/>
    </location>
</feature>
<dbReference type="EMBL" id="CAHIKZ030002304">
    <property type="protein sequence ID" value="CAE1284723.1"/>
    <property type="molecule type" value="Genomic_DNA"/>
</dbReference>
<keyword evidence="1" id="KW-0812">Transmembrane</keyword>
<dbReference type="Proteomes" id="UP000597762">
    <property type="component" value="Unassembled WGS sequence"/>
</dbReference>